<reference evidence="1 2" key="1">
    <citation type="journal article" date="2018" name="New Phytol.">
        <title>Phylogenomics of Endogonaceae and evolution of mycorrhizas within Mucoromycota.</title>
        <authorList>
            <person name="Chang Y."/>
            <person name="Desiro A."/>
            <person name="Na H."/>
            <person name="Sandor L."/>
            <person name="Lipzen A."/>
            <person name="Clum A."/>
            <person name="Barry K."/>
            <person name="Grigoriev I.V."/>
            <person name="Martin F.M."/>
            <person name="Stajich J.E."/>
            <person name="Smith M.E."/>
            <person name="Bonito G."/>
            <person name="Spatafora J.W."/>
        </authorList>
    </citation>
    <scope>NUCLEOTIDE SEQUENCE [LARGE SCALE GENOMIC DNA]</scope>
    <source>
        <strain evidence="1 2">AD002</strain>
    </source>
</reference>
<protein>
    <submittedName>
        <fullName evidence="1">Uncharacterized protein</fullName>
    </submittedName>
</protein>
<comment type="caution">
    <text evidence="1">The sequence shown here is derived from an EMBL/GenBank/DDBJ whole genome shotgun (WGS) entry which is preliminary data.</text>
</comment>
<sequence>MSGTDAVVVGDGGKAEVGMTEVTLSIGAGVGVPLSIGAGVGVPLSIGAGVGVTLTIGTRVGVLVSPLEIPCALTLLTTSALAMRAHRAEVWVNFIVSVV</sequence>
<proteinExistence type="predicted"/>
<dbReference type="Proteomes" id="UP000274822">
    <property type="component" value="Unassembled WGS sequence"/>
</dbReference>
<name>A0A433QZ88_9FUNG</name>
<dbReference type="AlphaFoldDB" id="A0A433QZ88"/>
<organism evidence="1 2">
    <name type="scientific">Jimgerdemannia flammicorona</name>
    <dbReference type="NCBI Taxonomy" id="994334"/>
    <lineage>
        <taxon>Eukaryota</taxon>
        <taxon>Fungi</taxon>
        <taxon>Fungi incertae sedis</taxon>
        <taxon>Mucoromycota</taxon>
        <taxon>Mucoromycotina</taxon>
        <taxon>Endogonomycetes</taxon>
        <taxon>Endogonales</taxon>
        <taxon>Endogonaceae</taxon>
        <taxon>Jimgerdemannia</taxon>
    </lineage>
</organism>
<accession>A0A433QZ88</accession>
<gene>
    <name evidence="1" type="ORF">BC938DRAFT_475879</name>
</gene>
<dbReference type="EMBL" id="RBNJ01000220">
    <property type="protein sequence ID" value="RUS35093.1"/>
    <property type="molecule type" value="Genomic_DNA"/>
</dbReference>
<evidence type="ECO:0000313" key="1">
    <source>
        <dbReference type="EMBL" id="RUS35093.1"/>
    </source>
</evidence>
<keyword evidence="2" id="KW-1185">Reference proteome</keyword>
<evidence type="ECO:0000313" key="2">
    <source>
        <dbReference type="Proteomes" id="UP000274822"/>
    </source>
</evidence>